<organism evidence="2 3">
    <name type="scientific">Acrocarpospora phusangensis</name>
    <dbReference type="NCBI Taxonomy" id="1070424"/>
    <lineage>
        <taxon>Bacteria</taxon>
        <taxon>Bacillati</taxon>
        <taxon>Actinomycetota</taxon>
        <taxon>Actinomycetes</taxon>
        <taxon>Streptosporangiales</taxon>
        <taxon>Streptosporangiaceae</taxon>
        <taxon>Acrocarpospora</taxon>
    </lineage>
</organism>
<dbReference type="PANTHER" id="PTHR12993">
    <property type="entry name" value="N-ACETYLGLUCOSAMINYL-PHOSPHATIDYLINOSITOL DE-N-ACETYLASE-RELATED"/>
    <property type="match status" value="1"/>
</dbReference>
<dbReference type="Proteomes" id="UP000640052">
    <property type="component" value="Unassembled WGS sequence"/>
</dbReference>
<proteinExistence type="predicted"/>
<protein>
    <submittedName>
        <fullName evidence="2">PIG-L domain-containing protein</fullName>
    </submittedName>
</protein>
<sequence>MTDLGTVLSVWAHPDDEAYLAAGLMMNARAAGHRVAVVTATRGEHGTPDPDTWPPERLAPLRERELATSLAVLDITEHHWLDHRDGTLATISDHHGATQIADLIDAVRPGLIVTFGPDGMTGHPDHRAISRWVTRAWHQTGRHPRLWYATVTPEFHSTWHTVNTTAGLWPNPADAPCTPTPDLAHTVHCAGPTLTRKYEALRAHHSQTAPLITLLGEPTYRSWWSTEYFVAAV</sequence>
<dbReference type="GO" id="GO:0016811">
    <property type="term" value="F:hydrolase activity, acting on carbon-nitrogen (but not peptide) bonds, in linear amides"/>
    <property type="evidence" value="ECO:0007669"/>
    <property type="project" value="TreeGrafter"/>
</dbReference>
<dbReference type="AlphaFoldDB" id="A0A919UPJ4"/>
<evidence type="ECO:0000313" key="2">
    <source>
        <dbReference type="EMBL" id="GIH28909.1"/>
    </source>
</evidence>
<dbReference type="PANTHER" id="PTHR12993:SF11">
    <property type="entry name" value="N-ACETYLGLUCOSAMINYL-PHOSPHATIDYLINOSITOL DE-N-ACETYLASE"/>
    <property type="match status" value="1"/>
</dbReference>
<evidence type="ECO:0000256" key="1">
    <source>
        <dbReference type="ARBA" id="ARBA00022833"/>
    </source>
</evidence>
<keyword evidence="3" id="KW-1185">Reference proteome</keyword>
<dbReference type="GO" id="GO:0016137">
    <property type="term" value="P:glycoside metabolic process"/>
    <property type="evidence" value="ECO:0007669"/>
    <property type="project" value="UniProtKB-ARBA"/>
</dbReference>
<comment type="caution">
    <text evidence="2">The sequence shown here is derived from an EMBL/GenBank/DDBJ whole genome shotgun (WGS) entry which is preliminary data.</text>
</comment>
<dbReference type="InterPro" id="IPR024078">
    <property type="entry name" value="LmbE-like_dom_sf"/>
</dbReference>
<dbReference type="Pfam" id="PF02585">
    <property type="entry name" value="PIG-L"/>
    <property type="match status" value="1"/>
</dbReference>
<name>A0A919UPJ4_9ACTN</name>
<dbReference type="InterPro" id="IPR003737">
    <property type="entry name" value="GlcNAc_PI_deacetylase-related"/>
</dbReference>
<dbReference type="Gene3D" id="3.40.50.10320">
    <property type="entry name" value="LmbE-like"/>
    <property type="match status" value="1"/>
</dbReference>
<dbReference type="SUPFAM" id="SSF102588">
    <property type="entry name" value="LmbE-like"/>
    <property type="match status" value="1"/>
</dbReference>
<gene>
    <name evidence="2" type="ORF">Aph01nite_72190</name>
</gene>
<dbReference type="EMBL" id="BOOA01000100">
    <property type="protein sequence ID" value="GIH28909.1"/>
    <property type="molecule type" value="Genomic_DNA"/>
</dbReference>
<accession>A0A919UPJ4</accession>
<reference evidence="2" key="1">
    <citation type="submission" date="2021-01" db="EMBL/GenBank/DDBJ databases">
        <title>Whole genome shotgun sequence of Acrocarpospora phusangensis NBRC 108782.</title>
        <authorList>
            <person name="Komaki H."/>
            <person name="Tamura T."/>
        </authorList>
    </citation>
    <scope>NUCLEOTIDE SEQUENCE</scope>
    <source>
        <strain evidence="2">NBRC 108782</strain>
    </source>
</reference>
<keyword evidence="1" id="KW-0862">Zinc</keyword>
<evidence type="ECO:0000313" key="3">
    <source>
        <dbReference type="Proteomes" id="UP000640052"/>
    </source>
</evidence>